<evidence type="ECO:0000313" key="2">
    <source>
        <dbReference type="EMBL" id="KAG5962840.1"/>
    </source>
</evidence>
<gene>
    <name evidence="3" type="ORF">E4U56_007451</name>
    <name evidence="2" type="ORF">E4U57_006775</name>
</gene>
<keyword evidence="4" id="KW-1185">Reference proteome</keyword>
<organism evidence="3 5">
    <name type="scientific">Claviceps arundinis</name>
    <dbReference type="NCBI Taxonomy" id="1623583"/>
    <lineage>
        <taxon>Eukaryota</taxon>
        <taxon>Fungi</taxon>
        <taxon>Dikarya</taxon>
        <taxon>Ascomycota</taxon>
        <taxon>Pezizomycotina</taxon>
        <taxon>Sordariomycetes</taxon>
        <taxon>Hypocreomycetidae</taxon>
        <taxon>Hypocreales</taxon>
        <taxon>Clavicipitaceae</taxon>
        <taxon>Claviceps</taxon>
    </lineage>
</organism>
<proteinExistence type="predicted"/>
<name>A0A9P7MWC4_9HYPO</name>
<comment type="caution">
    <text evidence="3">The sequence shown here is derived from an EMBL/GenBank/DDBJ whole genome shotgun (WGS) entry which is preliminary data.</text>
</comment>
<accession>A0A9P7MWC4</accession>
<feature type="region of interest" description="Disordered" evidence="1">
    <location>
        <begin position="1"/>
        <end position="51"/>
    </location>
</feature>
<sequence length="67" mass="7376">MTRSRAAWGSTEQRLLSSSAKGRQRQMSSSFKSQPQTLSLNNPNRGATHGHRILRLVTAVNQLNANA</sequence>
<protein>
    <submittedName>
        <fullName evidence="3">Uncharacterized protein</fullName>
    </submittedName>
</protein>
<evidence type="ECO:0000313" key="4">
    <source>
        <dbReference type="Proteomes" id="UP000742024"/>
    </source>
</evidence>
<feature type="compositionally biased region" description="Polar residues" evidence="1">
    <location>
        <begin position="10"/>
        <end position="45"/>
    </location>
</feature>
<evidence type="ECO:0000313" key="5">
    <source>
        <dbReference type="Proteomes" id="UP000784919"/>
    </source>
</evidence>
<dbReference type="Proteomes" id="UP000784919">
    <property type="component" value="Unassembled WGS sequence"/>
</dbReference>
<dbReference type="EMBL" id="SRPR01000061">
    <property type="protein sequence ID" value="KAG5962840.1"/>
    <property type="molecule type" value="Genomic_DNA"/>
</dbReference>
<evidence type="ECO:0000256" key="1">
    <source>
        <dbReference type="SAM" id="MobiDB-lite"/>
    </source>
</evidence>
<evidence type="ECO:0000313" key="3">
    <source>
        <dbReference type="EMBL" id="KAG5970664.1"/>
    </source>
</evidence>
<dbReference type="AlphaFoldDB" id="A0A9P7MWC4"/>
<dbReference type="EMBL" id="SRPS01000071">
    <property type="protein sequence ID" value="KAG5970664.1"/>
    <property type="molecule type" value="Genomic_DNA"/>
</dbReference>
<dbReference type="Proteomes" id="UP000742024">
    <property type="component" value="Unassembled WGS sequence"/>
</dbReference>
<reference evidence="3 4" key="1">
    <citation type="journal article" date="2020" name="bioRxiv">
        <title>Whole genome comparisons of ergot fungi reveals the divergence and evolution of species within the genus Claviceps are the result of varying mechanisms driving genome evolution and host range expansion.</title>
        <authorList>
            <person name="Wyka S.A."/>
            <person name="Mondo S.J."/>
            <person name="Liu M."/>
            <person name="Dettman J."/>
            <person name="Nalam V."/>
            <person name="Broders K.D."/>
        </authorList>
    </citation>
    <scope>NUCLEOTIDE SEQUENCE</scope>
    <source>
        <strain evidence="3">CCC 1102</strain>
        <strain evidence="2 4">LM583</strain>
    </source>
</reference>